<dbReference type="Pfam" id="PF01784">
    <property type="entry name" value="DUF34_NIF3"/>
    <property type="match status" value="1"/>
</dbReference>
<dbReference type="EMBL" id="JACRTG010000019">
    <property type="protein sequence ID" value="MBC8588363.1"/>
    <property type="molecule type" value="Genomic_DNA"/>
</dbReference>
<comment type="similarity">
    <text evidence="1">Belongs to the GTP cyclohydrolase I type 2/NIF3 family.</text>
</comment>
<dbReference type="GO" id="GO:0005737">
    <property type="term" value="C:cytoplasm"/>
    <property type="evidence" value="ECO:0007669"/>
    <property type="project" value="TreeGrafter"/>
</dbReference>
<accession>A0A926ERF7</accession>
<evidence type="ECO:0000313" key="5">
    <source>
        <dbReference type="EMBL" id="MBC8588363.1"/>
    </source>
</evidence>
<reference evidence="5" key="1">
    <citation type="submission" date="2020-08" db="EMBL/GenBank/DDBJ databases">
        <title>Genome public.</title>
        <authorList>
            <person name="Liu C."/>
            <person name="Sun Q."/>
        </authorList>
    </citation>
    <scope>NUCLEOTIDE SEQUENCE</scope>
    <source>
        <strain evidence="5">BX21</strain>
    </source>
</reference>
<dbReference type="PANTHER" id="PTHR13799:SF14">
    <property type="entry name" value="GTP CYCLOHYDROLASE 1 TYPE 2 HOMOLOG"/>
    <property type="match status" value="1"/>
</dbReference>
<name>A0A926ERF7_9FIRM</name>
<comment type="caution">
    <text evidence="5">The sequence shown here is derived from an EMBL/GenBank/DDBJ whole genome shotgun (WGS) entry which is preliminary data.</text>
</comment>
<dbReference type="Proteomes" id="UP000601171">
    <property type="component" value="Unassembled WGS sequence"/>
</dbReference>
<evidence type="ECO:0000256" key="4">
    <source>
        <dbReference type="PIRSR" id="PIRSR602678-1"/>
    </source>
</evidence>
<dbReference type="FunFam" id="3.40.1390.30:FF:000001">
    <property type="entry name" value="GTP cyclohydrolase 1 type 2"/>
    <property type="match status" value="1"/>
</dbReference>
<feature type="binding site" evidence="4">
    <location>
        <position position="103"/>
    </location>
    <ligand>
        <name>a divalent metal cation</name>
        <dbReference type="ChEBI" id="CHEBI:60240"/>
        <label>1</label>
    </ligand>
</feature>
<organism evidence="5 6">
    <name type="scientific">Paratissierella segnis</name>
    <dbReference type="NCBI Taxonomy" id="2763679"/>
    <lineage>
        <taxon>Bacteria</taxon>
        <taxon>Bacillati</taxon>
        <taxon>Bacillota</taxon>
        <taxon>Tissierellia</taxon>
        <taxon>Tissierellales</taxon>
        <taxon>Tissierellaceae</taxon>
        <taxon>Paratissierella</taxon>
    </lineage>
</organism>
<dbReference type="AlphaFoldDB" id="A0A926ERF7"/>
<sequence>MKAKDIINAMDSWADSKLIDSWDNTGFQVGCDDSHIERILVALDTNEDVLNTAIKENYQMIITHHPIIFKPLNSITNRTYKERLILSAIREDITIYNAHSNLDLAIGGVNDILADMLELKNATCLSISKIYDDKIYGYGRIGDIEKRTAIEYLGLVKSKLDVDYISVFGDINKSISRVAVCGGSGSDFIYDAYKMGADIYITGDIKYHDAEMAVQLGLLLADAGHYHTEKIILSEIKKYLDERFHNEIYIKIYEEPSVKCQLY</sequence>
<protein>
    <recommendedName>
        <fullName evidence="2">GTP cyclohydrolase 1 type 2 homolog</fullName>
    </recommendedName>
</protein>
<evidence type="ECO:0000256" key="1">
    <source>
        <dbReference type="ARBA" id="ARBA00006964"/>
    </source>
</evidence>
<evidence type="ECO:0000256" key="2">
    <source>
        <dbReference type="ARBA" id="ARBA00022112"/>
    </source>
</evidence>
<feature type="binding site" evidence="4">
    <location>
        <position position="229"/>
    </location>
    <ligand>
        <name>a divalent metal cation</name>
        <dbReference type="ChEBI" id="CHEBI:60240"/>
        <label>1</label>
    </ligand>
</feature>
<dbReference type="NCBIfam" id="TIGR00486">
    <property type="entry name" value="YbgI_SA1388"/>
    <property type="match status" value="1"/>
</dbReference>
<keyword evidence="6" id="KW-1185">Reference proteome</keyword>
<feature type="binding site" evidence="4">
    <location>
        <position position="64"/>
    </location>
    <ligand>
        <name>a divalent metal cation</name>
        <dbReference type="ChEBI" id="CHEBI:60240"/>
        <label>2</label>
    </ligand>
</feature>
<gene>
    <name evidence="5" type="ORF">H8707_08930</name>
</gene>
<keyword evidence="3 4" id="KW-0479">Metal-binding</keyword>
<dbReference type="PANTHER" id="PTHR13799">
    <property type="entry name" value="NGG1 INTERACTING FACTOR 3"/>
    <property type="match status" value="1"/>
</dbReference>
<dbReference type="RefSeq" id="WP_262429819.1">
    <property type="nucleotide sequence ID" value="NZ_JACRTG010000019.1"/>
</dbReference>
<dbReference type="InterPro" id="IPR002678">
    <property type="entry name" value="DUF34/NIF3"/>
</dbReference>
<evidence type="ECO:0000256" key="3">
    <source>
        <dbReference type="ARBA" id="ARBA00022723"/>
    </source>
</evidence>
<proteinExistence type="inferred from homology"/>
<evidence type="ECO:0000313" key="6">
    <source>
        <dbReference type="Proteomes" id="UP000601171"/>
    </source>
</evidence>
<dbReference type="SUPFAM" id="SSF102705">
    <property type="entry name" value="NIF3 (NGG1p interacting factor 3)-like"/>
    <property type="match status" value="1"/>
</dbReference>
<dbReference type="GO" id="GO:0046872">
    <property type="term" value="F:metal ion binding"/>
    <property type="evidence" value="ECO:0007669"/>
    <property type="project" value="UniProtKB-KW"/>
</dbReference>
<dbReference type="InterPro" id="IPR036069">
    <property type="entry name" value="DUF34/NIF3_sf"/>
</dbReference>
<dbReference type="Gene3D" id="3.40.1390.30">
    <property type="entry name" value="NIF3 (NGG1p interacting factor 3)-like"/>
    <property type="match status" value="2"/>
</dbReference>
<feature type="binding site" evidence="4">
    <location>
        <position position="225"/>
    </location>
    <ligand>
        <name>a divalent metal cation</name>
        <dbReference type="ChEBI" id="CHEBI:60240"/>
        <label>1</label>
    </ligand>
</feature>
<feature type="binding site" evidence="4">
    <location>
        <position position="65"/>
    </location>
    <ligand>
        <name>a divalent metal cation</name>
        <dbReference type="ChEBI" id="CHEBI:60240"/>
        <label>1</label>
    </ligand>
</feature>